<evidence type="ECO:0000256" key="9">
    <source>
        <dbReference type="ARBA" id="ARBA00023160"/>
    </source>
</evidence>
<evidence type="ECO:0000313" key="19">
    <source>
        <dbReference type="Proteomes" id="UP000238739"/>
    </source>
</evidence>
<comment type="catalytic activity">
    <reaction evidence="12 14">
        <text>(9Z)-hexadecenoyl-[ACP] + malonyl-[ACP] + H(+) = 3-oxo-(11Z)-octadecenoyl-[ACP] + holo-[ACP] + CO2</text>
        <dbReference type="Rhea" id="RHEA:55040"/>
        <dbReference type="Rhea" id="RHEA-COMP:9623"/>
        <dbReference type="Rhea" id="RHEA-COMP:9685"/>
        <dbReference type="Rhea" id="RHEA-COMP:10800"/>
        <dbReference type="Rhea" id="RHEA-COMP:14074"/>
        <dbReference type="ChEBI" id="CHEBI:15378"/>
        <dbReference type="ChEBI" id="CHEBI:16526"/>
        <dbReference type="ChEBI" id="CHEBI:64479"/>
        <dbReference type="ChEBI" id="CHEBI:78449"/>
        <dbReference type="ChEBI" id="CHEBI:83989"/>
        <dbReference type="ChEBI" id="CHEBI:138538"/>
        <dbReference type="EC" id="2.3.1.179"/>
    </reaction>
</comment>
<sequence>MTRVVVTGMGVVAPLGNDTATFTKRILQGDLGIGPITKFDASATGVTLAAEVQDFDVAARVGKKKAKRMDLFSQYAVDSALAAMQQAQITPENTNSEDLGVIYGSGIGGLTTIQEQVMRMVEKGADHISPLFVPKSIGNMASANIALEINAQNICTTIVTACSSGANAIGEAYRQIKEKRATVMVTGGAEASINEIGIGGFAALSTLSTATDPQRASLPFDQNRQGFVMGEGGATLVLESLEHAQARNATILGEIVGYGTNCDAYHMTSPNPDGSVAAKAMQMALKEGQITPNQVDYVNAHGTGTMANELAESAALNRVFGLDSQVPVSSTKSMTGHLLGAAGAVEAVITLAALQQGVLPPNIGTQQLDEHCQINLITAPTSAPDAQYGMSNSFGFGGHNAVLLFKKWSD</sequence>
<dbReference type="SMART" id="SM00825">
    <property type="entry name" value="PKS_KS"/>
    <property type="match status" value="1"/>
</dbReference>
<keyword evidence="8" id="KW-0443">Lipid metabolism</keyword>
<dbReference type="Pfam" id="PF02801">
    <property type="entry name" value="Ketoacyl-synt_C"/>
    <property type="match status" value="1"/>
</dbReference>
<dbReference type="InterPro" id="IPR017568">
    <property type="entry name" value="3-oxoacyl-ACP_synth-2"/>
</dbReference>
<evidence type="ECO:0000256" key="11">
    <source>
        <dbReference type="ARBA" id="ARBA00024006"/>
    </source>
</evidence>
<dbReference type="CDD" id="cd00834">
    <property type="entry name" value="KAS_I_II"/>
    <property type="match status" value="1"/>
</dbReference>
<feature type="domain" description="Ketosynthase family 3 (KS3)" evidence="17">
    <location>
        <begin position="1"/>
        <end position="407"/>
    </location>
</feature>
<dbReference type="SUPFAM" id="SSF53901">
    <property type="entry name" value="Thiolase-like"/>
    <property type="match status" value="2"/>
</dbReference>
<evidence type="ECO:0000256" key="16">
    <source>
        <dbReference type="RuleBase" id="RU003694"/>
    </source>
</evidence>
<dbReference type="NCBIfam" id="TIGR03150">
    <property type="entry name" value="fabF"/>
    <property type="match status" value="1"/>
</dbReference>
<gene>
    <name evidence="18" type="primary">fabF</name>
    <name evidence="18" type="ORF">LFUMFP_310184</name>
</gene>
<comment type="pathway">
    <text evidence="1 14">Lipid metabolism; fatty acid biosynthesis.</text>
</comment>
<dbReference type="InterPro" id="IPR014030">
    <property type="entry name" value="Ketoacyl_synth_N"/>
</dbReference>
<evidence type="ECO:0000256" key="10">
    <source>
        <dbReference type="ARBA" id="ARBA00023315"/>
    </source>
</evidence>
<dbReference type="EMBL" id="OGVC01000025">
    <property type="protein sequence ID" value="SPC39147.1"/>
    <property type="molecule type" value="Genomic_DNA"/>
</dbReference>
<keyword evidence="7" id="KW-0276">Fatty acid metabolism</keyword>
<dbReference type="UniPathway" id="UPA00094"/>
<dbReference type="RefSeq" id="WP_056950192.1">
    <property type="nucleotide sequence ID" value="NZ_LT984417.1"/>
</dbReference>
<accession>A0A2N9DWU4</accession>
<dbReference type="GO" id="GO:0006633">
    <property type="term" value="P:fatty acid biosynthetic process"/>
    <property type="evidence" value="ECO:0007669"/>
    <property type="project" value="UniProtKB-UniRule"/>
</dbReference>
<evidence type="ECO:0000256" key="8">
    <source>
        <dbReference type="ARBA" id="ARBA00023098"/>
    </source>
</evidence>
<dbReference type="PROSITE" id="PS52004">
    <property type="entry name" value="KS3_2"/>
    <property type="match status" value="1"/>
</dbReference>
<evidence type="ECO:0000256" key="7">
    <source>
        <dbReference type="ARBA" id="ARBA00022832"/>
    </source>
</evidence>
<feature type="active site" description="For beta-ketoacyl synthase activity" evidence="15">
    <location>
        <position position="162"/>
    </location>
</feature>
<dbReference type="Pfam" id="PF00109">
    <property type="entry name" value="ketoacyl-synt"/>
    <property type="match status" value="1"/>
</dbReference>
<evidence type="ECO:0000313" key="18">
    <source>
        <dbReference type="EMBL" id="SPC39147.1"/>
    </source>
</evidence>
<dbReference type="InterPro" id="IPR016039">
    <property type="entry name" value="Thiolase-like"/>
</dbReference>
<evidence type="ECO:0000256" key="1">
    <source>
        <dbReference type="ARBA" id="ARBA00005194"/>
    </source>
</evidence>
<dbReference type="GO" id="GO:0005829">
    <property type="term" value="C:cytosol"/>
    <property type="evidence" value="ECO:0007669"/>
    <property type="project" value="TreeGrafter"/>
</dbReference>
<keyword evidence="9 14" id="KW-0275">Fatty acid biosynthesis</keyword>
<protein>
    <recommendedName>
        <fullName evidence="4 14">3-oxoacyl-[acyl-carrier-protein] synthase 2</fullName>
        <ecNumber evidence="3 14">2.3.1.179</ecNumber>
    </recommendedName>
</protein>
<dbReference type="Proteomes" id="UP000238739">
    <property type="component" value="Unassembled WGS sequence"/>
</dbReference>
<dbReference type="FunFam" id="3.40.47.10:FF:000018">
    <property type="entry name" value="3-oxoacyl-[acyl-carrier-protein] synthase 2"/>
    <property type="match status" value="1"/>
</dbReference>
<comment type="caution">
    <text evidence="18">The sequence shown here is derived from an EMBL/GenBank/DDBJ whole genome shotgun (WGS) entry which is preliminary data.</text>
</comment>
<dbReference type="InterPro" id="IPR000794">
    <property type="entry name" value="Beta-ketoacyl_synthase"/>
</dbReference>
<evidence type="ECO:0000256" key="3">
    <source>
        <dbReference type="ARBA" id="ARBA00012356"/>
    </source>
</evidence>
<proteinExistence type="inferred from homology"/>
<dbReference type="Gene3D" id="3.40.47.10">
    <property type="match status" value="2"/>
</dbReference>
<dbReference type="GO" id="GO:0004315">
    <property type="term" value="F:3-oxoacyl-[acyl-carrier-protein] synthase activity"/>
    <property type="evidence" value="ECO:0007669"/>
    <property type="project" value="UniProtKB-UniRule"/>
</dbReference>
<dbReference type="EC" id="2.3.1.179" evidence="3 14"/>
<dbReference type="PIRSF" id="PIRSF000447">
    <property type="entry name" value="KAS_II"/>
    <property type="match status" value="1"/>
</dbReference>
<evidence type="ECO:0000256" key="14">
    <source>
        <dbReference type="PIRNR" id="PIRNR000447"/>
    </source>
</evidence>
<dbReference type="PANTHER" id="PTHR11712:SF336">
    <property type="entry name" value="3-OXOACYL-[ACYL-CARRIER-PROTEIN] SYNTHASE, MITOCHONDRIAL"/>
    <property type="match status" value="1"/>
</dbReference>
<name>A0A2N9DWU4_9LACO</name>
<comment type="similarity">
    <text evidence="2 14 16">Belongs to the thiolase-like superfamily. Beta-ketoacyl-ACP synthases family.</text>
</comment>
<dbReference type="PANTHER" id="PTHR11712">
    <property type="entry name" value="POLYKETIDE SYNTHASE-RELATED"/>
    <property type="match status" value="1"/>
</dbReference>
<evidence type="ECO:0000259" key="17">
    <source>
        <dbReference type="PROSITE" id="PS52004"/>
    </source>
</evidence>
<evidence type="ECO:0000256" key="2">
    <source>
        <dbReference type="ARBA" id="ARBA00008467"/>
    </source>
</evidence>
<keyword evidence="6 14" id="KW-0808">Transferase</keyword>
<evidence type="ECO:0000256" key="15">
    <source>
        <dbReference type="PIRSR" id="PIRSR000447-1"/>
    </source>
</evidence>
<organism evidence="18 19">
    <name type="scientific">Latilactobacillus fuchuensis</name>
    <dbReference type="NCBI Taxonomy" id="164393"/>
    <lineage>
        <taxon>Bacteria</taxon>
        <taxon>Bacillati</taxon>
        <taxon>Bacillota</taxon>
        <taxon>Bacilli</taxon>
        <taxon>Lactobacillales</taxon>
        <taxon>Lactobacillaceae</taxon>
        <taxon>Latilactobacillus</taxon>
    </lineage>
</organism>
<evidence type="ECO:0000256" key="6">
    <source>
        <dbReference type="ARBA" id="ARBA00022679"/>
    </source>
</evidence>
<keyword evidence="5 14" id="KW-0444">Lipid biosynthesis</keyword>
<evidence type="ECO:0000256" key="12">
    <source>
        <dbReference type="ARBA" id="ARBA00047318"/>
    </source>
</evidence>
<comment type="function">
    <text evidence="11 14">Involved in the type II fatty acid elongation cycle. Catalyzes the elongation of a wide range of acyl-ACP by the addition of two carbons from malonyl-ACP to an acyl acceptor. Can efficiently catalyze the conversion of palmitoleoyl-ACP (cis-hexadec-9-enoyl-ACP) to cis-vaccenoyl-ACP (cis-octadec-11-enoyl-ACP), an essential step in the thermal regulation of fatty acid composition.</text>
</comment>
<evidence type="ECO:0000256" key="5">
    <source>
        <dbReference type="ARBA" id="ARBA00022516"/>
    </source>
</evidence>
<evidence type="ECO:0000256" key="13">
    <source>
        <dbReference type="ARBA" id="ARBA00047659"/>
    </source>
</evidence>
<keyword evidence="10 14" id="KW-0012">Acyltransferase</keyword>
<comment type="catalytic activity">
    <reaction evidence="13 14">
        <text>a fatty acyl-[ACP] + malonyl-[ACP] + H(+) = a 3-oxoacyl-[ACP] + holo-[ACP] + CO2</text>
        <dbReference type="Rhea" id="RHEA:22836"/>
        <dbReference type="Rhea" id="RHEA-COMP:9623"/>
        <dbReference type="Rhea" id="RHEA-COMP:9685"/>
        <dbReference type="Rhea" id="RHEA-COMP:9916"/>
        <dbReference type="Rhea" id="RHEA-COMP:14125"/>
        <dbReference type="ChEBI" id="CHEBI:15378"/>
        <dbReference type="ChEBI" id="CHEBI:16526"/>
        <dbReference type="ChEBI" id="CHEBI:64479"/>
        <dbReference type="ChEBI" id="CHEBI:78449"/>
        <dbReference type="ChEBI" id="CHEBI:78776"/>
        <dbReference type="ChEBI" id="CHEBI:138651"/>
    </reaction>
</comment>
<keyword evidence="19" id="KW-1185">Reference proteome</keyword>
<dbReference type="InterPro" id="IPR020841">
    <property type="entry name" value="PKS_Beta-ketoAc_synthase_dom"/>
</dbReference>
<evidence type="ECO:0000256" key="4">
    <source>
        <dbReference type="ARBA" id="ARBA00014657"/>
    </source>
</evidence>
<reference evidence="18" key="1">
    <citation type="submission" date="2018-01" db="EMBL/GenBank/DDBJ databases">
        <authorList>
            <person name="Chaillou S."/>
        </authorList>
    </citation>
    <scope>NUCLEOTIDE SEQUENCE [LARGE SCALE GENOMIC DNA]</scope>
    <source>
        <strain evidence="18">MFPC41A2801</strain>
    </source>
</reference>
<dbReference type="NCBIfam" id="NF005589">
    <property type="entry name" value="PRK07314.1"/>
    <property type="match status" value="1"/>
</dbReference>
<dbReference type="AlphaFoldDB" id="A0A2N9DWU4"/>
<dbReference type="InterPro" id="IPR014031">
    <property type="entry name" value="Ketoacyl_synth_C"/>
</dbReference>